<protein>
    <recommendedName>
        <fullName evidence="3">Flagellar protein FliL</fullName>
    </recommendedName>
</protein>
<proteinExistence type="predicted"/>
<dbReference type="RefSeq" id="WP_105331338.1">
    <property type="nucleotide sequence ID" value="NZ_PUHY01000012.1"/>
</dbReference>
<organism evidence="1 2">
    <name type="scientific">Blastopirellula marina</name>
    <dbReference type="NCBI Taxonomy" id="124"/>
    <lineage>
        <taxon>Bacteria</taxon>
        <taxon>Pseudomonadati</taxon>
        <taxon>Planctomycetota</taxon>
        <taxon>Planctomycetia</taxon>
        <taxon>Pirellulales</taxon>
        <taxon>Pirellulaceae</taxon>
        <taxon>Blastopirellula</taxon>
    </lineage>
</organism>
<evidence type="ECO:0000313" key="2">
    <source>
        <dbReference type="Proteomes" id="UP000238322"/>
    </source>
</evidence>
<accession>A0A2S8FJF9</accession>
<name>A0A2S8FJF9_9BACT</name>
<sequence length="146" mass="16631">MRNVRQIGFLIGVLLLPLCVGCGGEPEVAATDDAAEEEVLPPHEIAIGEYAFRAYDPASNTQTRFDFSLAGLVDEKELAGLEEELEKKKIRIRDRVMIVSRESTIEELEDPDLVMFRRRLLKELNRLIDDGKLSDIYVSHFRVKTR</sequence>
<comment type="caution">
    <text evidence="1">The sequence shown here is derived from an EMBL/GenBank/DDBJ whole genome shotgun (WGS) entry which is preliminary data.</text>
</comment>
<gene>
    <name evidence="1" type="ORF">C5Y83_19045</name>
</gene>
<reference evidence="1 2" key="1">
    <citation type="submission" date="2018-02" db="EMBL/GenBank/DDBJ databases">
        <title>Comparative genomes isolates from brazilian mangrove.</title>
        <authorList>
            <person name="Araujo J.E."/>
            <person name="Taketani R.G."/>
            <person name="Silva M.C.P."/>
            <person name="Loureco M.V."/>
            <person name="Andreote F.D."/>
        </authorList>
    </citation>
    <scope>NUCLEOTIDE SEQUENCE [LARGE SCALE GENOMIC DNA]</scope>
    <source>
        <strain evidence="1 2">Hex-1 MGV</strain>
    </source>
</reference>
<dbReference type="EMBL" id="PUHY01000012">
    <property type="protein sequence ID" value="PQO32325.1"/>
    <property type="molecule type" value="Genomic_DNA"/>
</dbReference>
<dbReference type="Proteomes" id="UP000238322">
    <property type="component" value="Unassembled WGS sequence"/>
</dbReference>
<evidence type="ECO:0000313" key="1">
    <source>
        <dbReference type="EMBL" id="PQO32325.1"/>
    </source>
</evidence>
<dbReference type="AlphaFoldDB" id="A0A2S8FJF9"/>
<evidence type="ECO:0008006" key="3">
    <source>
        <dbReference type="Google" id="ProtNLM"/>
    </source>
</evidence>
<dbReference type="OrthoDB" id="282010at2"/>